<sequence>MSLGNLWPDKSVILPRLADKGEGQQASDSDISQSTSVQSALLFFLLMSKPSIQLYVSTVTQLRGSCYLYPGELFDFFSVFLQK</sequence>
<evidence type="ECO:0000313" key="1">
    <source>
        <dbReference type="EMBL" id="CAH1400499.1"/>
    </source>
</evidence>
<dbReference type="Proteomes" id="UP001152798">
    <property type="component" value="Chromosome 4"/>
</dbReference>
<accession>A0A9P0HEC8</accession>
<name>A0A9P0HEC8_NEZVI</name>
<proteinExistence type="predicted"/>
<dbReference type="AlphaFoldDB" id="A0A9P0HEC8"/>
<gene>
    <name evidence="1" type="ORF">NEZAVI_LOCUS9722</name>
</gene>
<keyword evidence="2" id="KW-1185">Reference proteome</keyword>
<organism evidence="1 2">
    <name type="scientific">Nezara viridula</name>
    <name type="common">Southern green stink bug</name>
    <name type="synonym">Cimex viridulus</name>
    <dbReference type="NCBI Taxonomy" id="85310"/>
    <lineage>
        <taxon>Eukaryota</taxon>
        <taxon>Metazoa</taxon>
        <taxon>Ecdysozoa</taxon>
        <taxon>Arthropoda</taxon>
        <taxon>Hexapoda</taxon>
        <taxon>Insecta</taxon>
        <taxon>Pterygota</taxon>
        <taxon>Neoptera</taxon>
        <taxon>Paraneoptera</taxon>
        <taxon>Hemiptera</taxon>
        <taxon>Heteroptera</taxon>
        <taxon>Panheteroptera</taxon>
        <taxon>Pentatomomorpha</taxon>
        <taxon>Pentatomoidea</taxon>
        <taxon>Pentatomidae</taxon>
        <taxon>Pentatominae</taxon>
        <taxon>Nezara</taxon>
    </lineage>
</organism>
<protein>
    <submittedName>
        <fullName evidence="1">Uncharacterized protein</fullName>
    </submittedName>
</protein>
<dbReference type="EMBL" id="OV725080">
    <property type="protein sequence ID" value="CAH1400499.1"/>
    <property type="molecule type" value="Genomic_DNA"/>
</dbReference>
<evidence type="ECO:0000313" key="2">
    <source>
        <dbReference type="Proteomes" id="UP001152798"/>
    </source>
</evidence>
<reference evidence="1" key="1">
    <citation type="submission" date="2022-01" db="EMBL/GenBank/DDBJ databases">
        <authorList>
            <person name="King R."/>
        </authorList>
    </citation>
    <scope>NUCLEOTIDE SEQUENCE</scope>
</reference>